<dbReference type="FunFam" id="2.60.40.10:FF:000487">
    <property type="entry name" value="ADAMTS-like 3 isoform 1"/>
    <property type="match status" value="1"/>
</dbReference>
<dbReference type="Pfam" id="PF08686">
    <property type="entry name" value="PLAC"/>
    <property type="match status" value="1"/>
</dbReference>
<dbReference type="InterPro" id="IPR036179">
    <property type="entry name" value="Ig-like_dom_sf"/>
</dbReference>
<keyword evidence="5 6" id="KW-1015">Disulfide bond</keyword>
<dbReference type="InterPro" id="IPR013783">
    <property type="entry name" value="Ig-like_fold"/>
</dbReference>
<dbReference type="SUPFAM" id="SSF48726">
    <property type="entry name" value="Immunoglobulin"/>
    <property type="match status" value="3"/>
</dbReference>
<keyword evidence="2" id="KW-0964">Secreted</keyword>
<reference evidence="10" key="1">
    <citation type="submission" date="2021-06" db="EMBL/GenBank/DDBJ databases">
        <authorList>
            <consortium name="Wellcome Sanger Institute Data Sharing"/>
        </authorList>
    </citation>
    <scope>NUCLEOTIDE SEQUENCE [LARGE SCALE GENOMIC DNA]</scope>
</reference>
<evidence type="ECO:0000256" key="1">
    <source>
        <dbReference type="ARBA" id="ARBA00004613"/>
    </source>
</evidence>
<keyword evidence="11" id="KW-1185">Reference proteome</keyword>
<name>A0A8C4XG77_ERPCA</name>
<dbReference type="InterPro" id="IPR013273">
    <property type="entry name" value="ADAMTS/ADAMTS-like"/>
</dbReference>
<dbReference type="PROSITE" id="PS50900">
    <property type="entry name" value="PLAC"/>
    <property type="match status" value="1"/>
</dbReference>
<evidence type="ECO:0000256" key="5">
    <source>
        <dbReference type="ARBA" id="ARBA00023157"/>
    </source>
</evidence>
<feature type="disulfide bond" evidence="6">
    <location>
        <begin position="84"/>
        <end position="115"/>
    </location>
</feature>
<accession>A0A8C4XG77</accession>
<organism evidence="10 11">
    <name type="scientific">Erpetoichthys calabaricus</name>
    <name type="common">Rope fish</name>
    <name type="synonym">Calamoichthys calabaricus</name>
    <dbReference type="NCBI Taxonomy" id="27687"/>
    <lineage>
        <taxon>Eukaryota</taxon>
        <taxon>Metazoa</taxon>
        <taxon>Chordata</taxon>
        <taxon>Craniata</taxon>
        <taxon>Vertebrata</taxon>
        <taxon>Euteleostomi</taxon>
        <taxon>Actinopterygii</taxon>
        <taxon>Polypteriformes</taxon>
        <taxon>Polypteridae</taxon>
        <taxon>Erpetoichthys</taxon>
    </lineage>
</organism>
<comment type="subcellular location">
    <subcellularLocation>
        <location evidence="1">Secreted</location>
    </subcellularLocation>
</comment>
<dbReference type="FunFam" id="2.20.100.10:FF:000005">
    <property type="entry name" value="ADAM metallopeptidase with thrombospondin type 1 motif 9"/>
    <property type="match status" value="2"/>
</dbReference>
<dbReference type="PANTHER" id="PTHR13723:SF169">
    <property type="entry name" value="ADAMTS-LIKE PROTEIN 3"/>
    <property type="match status" value="1"/>
</dbReference>
<feature type="domain" description="Ig-like" evidence="8">
    <location>
        <begin position="1140"/>
        <end position="1232"/>
    </location>
</feature>
<gene>
    <name evidence="10" type="primary">ADAMTSL3</name>
</gene>
<dbReference type="InterPro" id="IPR036383">
    <property type="entry name" value="TSP1_rpt_sf"/>
</dbReference>
<dbReference type="Gene3D" id="2.60.120.830">
    <property type="match status" value="1"/>
</dbReference>
<reference evidence="10" key="2">
    <citation type="submission" date="2025-08" db="UniProtKB">
        <authorList>
            <consortium name="Ensembl"/>
        </authorList>
    </citation>
    <scope>IDENTIFICATION</scope>
</reference>
<feature type="chain" id="PRO_5034290267" evidence="7">
    <location>
        <begin position="16"/>
        <end position="1597"/>
    </location>
</feature>
<dbReference type="PROSITE" id="PS00028">
    <property type="entry name" value="ZINC_FINGER_C2H2_1"/>
    <property type="match status" value="1"/>
</dbReference>
<dbReference type="Gene3D" id="2.20.100.10">
    <property type="entry name" value="Thrombospondin type-1 (TSP1) repeat"/>
    <property type="match status" value="11"/>
</dbReference>
<dbReference type="Ensembl" id="ENSECRT00000030335.1">
    <property type="protein sequence ID" value="ENSECRP00000029705.1"/>
    <property type="gene ID" value="ENSECRG00000020086.1"/>
</dbReference>
<dbReference type="Gene3D" id="2.60.40.10">
    <property type="entry name" value="Immunoglobulins"/>
    <property type="match status" value="3"/>
</dbReference>
<dbReference type="SMART" id="SM00409">
    <property type="entry name" value="IG"/>
    <property type="match status" value="3"/>
</dbReference>
<sequence length="1597" mass="179605">QMHFICLYCMPFVLSVSFLQTGASHSQSAYFLPEFALSPQGSFMEDTTGEQFLTYRYDDQTSRTTRSDEDKDLGWDAWGPWSDCSRTCGGGASYSLRRCLNGRNCEGRNIKYKTCSNMECPVESGDFRAQQCSAHNDIKYKGETYEWLPVSNDLVTPCALKCQAKGKNLVVELAPKVLDGTRCKTDSLDMCINGICQAVGCDLQLGSNAKEDNCGVCAGDSSTCRLVRGQTKTHVSPEKAEETAIAVPYGSRNVRITAKGPGHLVIESNTLQGKKEEHTFSSPGSSLIENTNVEFQKGPDRQTLRIQGPLGADFIVKVRYVSPRDTLVQFLYYQPISHQWKETDFFPCTVTCGGGYQLNSAECIDVRLNRVVPDHYCHYYPENKKPKPKLKECNMDPCPASDGYKEIMPYDHFQPLPRWEHNPWTACSVSCGGGIQRRTVICVEETVHSEILQVEEWKCMYTPKPTLMQTCNLFDCPKWVAMEWSQCTVTCGRGLRYRVVLCIDHHGQHTGGCNPQLKPHIKEESKLPWFKQAQELDDIRSASEEPSFIPDAWSPCSVTCGPGRQTRQVKCRVLLTFSQTEAELPDDECEEPKPEVEQHCNLGPCHGEDAFPQFTREDLYDWEYEGFTTCSASCAGGKQEAIVVCLNKRDRQIVADSHCDASNRPPKMSRSCSTELCPPRWESTSWNSCSATCGVGIQTRSVTCKRRASFNNEDSVLVPEKECLEAKPAIVQSCNQFDCPPLWQVEEWRECSHSCGGGTQSRKVHCKKLHSDGSVLKVADEFCKNPKPPSHIPCGKIDCPPHLIGGEWSKVRCLNYTSRNIEEDKPSVLLMSFIQLIESKPKASQKREPQILGQNRVYIQTRQEKRIHFTVGGRAYLLPKTSVVIKCPVKRFPKTLIRWEKDGQALFISKRLGITKSGSLKIHSLEAADIGVYRCVAGSAGDTFVLKLIGKDNRLIEPPGDRKLKTGQSGNLDANEAARMEEKWNRMSKVWQTWSEKNEFYLDDSHSNDQAFLRVLSSYFQKSAEPPSPSEHPNRHRELALLPGSYSMDARHFEELARNISEQAEGRDVADDMASQLIYHLMAEVTRPQSTTEKWKGPLGEKVALLDKTPNTSELALNKDAQRRFQKQKKAHIVRRRLGPSVVFQKQLNLSIGRSAFLTNATQTVALMCEALGVPEPKVFWTRNGIPLRSSERISLDVPGRLQILRPQFDDAGRYECTAANDQGTDSESSLLLFAANAYVFYYFLLVKPKPFKWVLVIQHVVDLHGNMVLLSNGSLSLHNVSFENFGTYFCVAANPLGKATAASALLVTGKHCTFNFLMIFIFYLYIWELGNWTSCSASCGNKGTQSRSVRCVSEANHEVNSSACQHLPRPALERRPCNLQDCPPSWVPEAWSHCSTPCGSGFRQRQTTCRQMTASGHIKILPRDDCRPEHQPAEREVCVSDTCALWVARSWRQCAGRCLGPAVSTQHRQVICQHSNGSLLPDSYCDERKRPLSSRNCSADICNVHWVTQAWNTCTVSCGHGFQSRKVECVHKKSHKTVDDQLCSWQKRPSKWQHCSATSCSRECKDTSHYCAVVKRLKLCLIDLYKQRCCKSCQEG</sequence>
<reference evidence="10" key="3">
    <citation type="submission" date="2025-09" db="UniProtKB">
        <authorList>
            <consortium name="Ensembl"/>
        </authorList>
    </citation>
    <scope>IDENTIFICATION</scope>
</reference>
<dbReference type="SMART" id="SM00408">
    <property type="entry name" value="IGc2"/>
    <property type="match status" value="2"/>
</dbReference>
<dbReference type="InterPro" id="IPR045371">
    <property type="entry name" value="ADAMTS_CR_3"/>
</dbReference>
<proteinExistence type="predicted"/>
<evidence type="ECO:0000256" key="4">
    <source>
        <dbReference type="ARBA" id="ARBA00022737"/>
    </source>
</evidence>
<dbReference type="PROSITE" id="PS50835">
    <property type="entry name" value="IG_LIKE"/>
    <property type="match status" value="2"/>
</dbReference>
<dbReference type="Pfam" id="PF07679">
    <property type="entry name" value="I-set"/>
    <property type="match status" value="1"/>
</dbReference>
<feature type="disulfide bond" evidence="6">
    <location>
        <begin position="88"/>
        <end position="120"/>
    </location>
</feature>
<dbReference type="InterPro" id="IPR013098">
    <property type="entry name" value="Ig_I-set"/>
</dbReference>
<dbReference type="FunFam" id="2.20.100.10:FF:000025">
    <property type="entry name" value="ADAMTS like 1"/>
    <property type="match status" value="1"/>
</dbReference>
<dbReference type="PROSITE" id="PS50092">
    <property type="entry name" value="TSP1"/>
    <property type="match status" value="9"/>
</dbReference>
<dbReference type="Pfam" id="PF13927">
    <property type="entry name" value="Ig_3"/>
    <property type="match status" value="1"/>
</dbReference>
<dbReference type="GO" id="GO:0031012">
    <property type="term" value="C:extracellular matrix"/>
    <property type="evidence" value="ECO:0007669"/>
    <property type="project" value="TreeGrafter"/>
</dbReference>
<dbReference type="Pfam" id="PF19030">
    <property type="entry name" value="TSP1_ADAMTS"/>
    <property type="match status" value="11"/>
</dbReference>
<evidence type="ECO:0000313" key="10">
    <source>
        <dbReference type="Ensembl" id="ENSECRP00000029705.1"/>
    </source>
</evidence>
<evidence type="ECO:0000256" key="6">
    <source>
        <dbReference type="PIRSR" id="PIRSR613273-3"/>
    </source>
</evidence>
<dbReference type="FunFam" id="2.20.100.10:FF:000009">
    <property type="entry name" value="ADAMTS-like protein 3 isoform A"/>
    <property type="match status" value="1"/>
</dbReference>
<dbReference type="InterPro" id="IPR000884">
    <property type="entry name" value="TSP1_rpt"/>
</dbReference>
<dbReference type="GO" id="GO:0005576">
    <property type="term" value="C:extracellular region"/>
    <property type="evidence" value="ECO:0007669"/>
    <property type="project" value="UniProtKB-SubCell"/>
</dbReference>
<dbReference type="GO" id="GO:0030198">
    <property type="term" value="P:extracellular matrix organization"/>
    <property type="evidence" value="ECO:0007669"/>
    <property type="project" value="InterPro"/>
</dbReference>
<keyword evidence="4" id="KW-0677">Repeat</keyword>
<keyword evidence="3 7" id="KW-0732">Signal</keyword>
<evidence type="ECO:0000313" key="11">
    <source>
        <dbReference type="Proteomes" id="UP000694620"/>
    </source>
</evidence>
<dbReference type="InterPro" id="IPR013087">
    <property type="entry name" value="Znf_C2H2_type"/>
</dbReference>
<feature type="domain" description="PLAC" evidence="9">
    <location>
        <begin position="1561"/>
        <end position="1597"/>
    </location>
</feature>
<feature type="domain" description="Ig-like" evidence="8">
    <location>
        <begin position="849"/>
        <end position="937"/>
    </location>
</feature>
<evidence type="ECO:0000259" key="9">
    <source>
        <dbReference type="PROSITE" id="PS50900"/>
    </source>
</evidence>
<dbReference type="Pfam" id="PF19236">
    <property type="entry name" value="ADAMTS_CR_3"/>
    <property type="match status" value="1"/>
</dbReference>
<dbReference type="InterPro" id="IPR010909">
    <property type="entry name" value="PLAC"/>
</dbReference>
<dbReference type="InterPro" id="IPR007110">
    <property type="entry name" value="Ig-like_dom"/>
</dbReference>
<dbReference type="InterPro" id="IPR003598">
    <property type="entry name" value="Ig_sub2"/>
</dbReference>
<evidence type="ECO:0000256" key="3">
    <source>
        <dbReference type="ARBA" id="ARBA00022729"/>
    </source>
</evidence>
<dbReference type="SMART" id="SM00209">
    <property type="entry name" value="TSP1"/>
    <property type="match status" value="11"/>
</dbReference>
<dbReference type="InterPro" id="IPR003599">
    <property type="entry name" value="Ig_sub"/>
</dbReference>
<dbReference type="PRINTS" id="PR01857">
    <property type="entry name" value="ADAMTSFAMILY"/>
</dbReference>
<protein>
    <submittedName>
        <fullName evidence="10">ADAMTS like 3</fullName>
    </submittedName>
</protein>
<dbReference type="PANTHER" id="PTHR13723">
    <property type="entry name" value="ADAMTS A DISINTEGRIN AND METALLOPROTEASE WITH THROMBOSPONDIN MOTIFS PROTEASE"/>
    <property type="match status" value="1"/>
</dbReference>
<evidence type="ECO:0000256" key="7">
    <source>
        <dbReference type="SAM" id="SignalP"/>
    </source>
</evidence>
<evidence type="ECO:0000259" key="8">
    <source>
        <dbReference type="PROSITE" id="PS50835"/>
    </source>
</evidence>
<dbReference type="SUPFAM" id="SSF82895">
    <property type="entry name" value="TSP-1 type 1 repeat"/>
    <property type="match status" value="11"/>
</dbReference>
<dbReference type="Pfam" id="PF00090">
    <property type="entry name" value="TSP_1"/>
    <property type="match status" value="1"/>
</dbReference>
<dbReference type="Proteomes" id="UP000694620">
    <property type="component" value="Chromosome 17"/>
</dbReference>
<dbReference type="InterPro" id="IPR050439">
    <property type="entry name" value="ADAMTS_ADAMTS-like"/>
</dbReference>
<feature type="signal peptide" evidence="7">
    <location>
        <begin position="1"/>
        <end position="15"/>
    </location>
</feature>
<dbReference type="GeneTree" id="ENSGT00940000158143"/>
<feature type="disulfide bond" evidence="6">
    <location>
        <begin position="99"/>
        <end position="105"/>
    </location>
</feature>
<evidence type="ECO:0000256" key="2">
    <source>
        <dbReference type="ARBA" id="ARBA00022525"/>
    </source>
</evidence>